<name>A0ABN9UNT7_9DINO</name>
<comment type="caution">
    <text evidence="1">The sequence shown here is derived from an EMBL/GenBank/DDBJ whole genome shotgun (WGS) entry which is preliminary data.</text>
</comment>
<gene>
    <name evidence="1" type="ORF">PCOR1329_LOCUS49837</name>
</gene>
<protein>
    <submittedName>
        <fullName evidence="1">Uncharacterized protein</fullName>
    </submittedName>
</protein>
<accession>A0ABN9UNT7</accession>
<organism evidence="1 2">
    <name type="scientific">Prorocentrum cordatum</name>
    <dbReference type="NCBI Taxonomy" id="2364126"/>
    <lineage>
        <taxon>Eukaryota</taxon>
        <taxon>Sar</taxon>
        <taxon>Alveolata</taxon>
        <taxon>Dinophyceae</taxon>
        <taxon>Prorocentrales</taxon>
        <taxon>Prorocentraceae</taxon>
        <taxon>Prorocentrum</taxon>
    </lineage>
</organism>
<evidence type="ECO:0000313" key="1">
    <source>
        <dbReference type="EMBL" id="CAK0861045.1"/>
    </source>
</evidence>
<evidence type="ECO:0000313" key="2">
    <source>
        <dbReference type="Proteomes" id="UP001189429"/>
    </source>
</evidence>
<dbReference type="EMBL" id="CAUYUJ010016037">
    <property type="protein sequence ID" value="CAK0861045.1"/>
    <property type="molecule type" value="Genomic_DNA"/>
</dbReference>
<keyword evidence="2" id="KW-1185">Reference proteome</keyword>
<sequence length="356" mass="39628">MWKDDGPDELNASYLTFQVLAEATGPKATLLEETKRLANKLALGFGEGELRARPDAAHELEDGTWLAVGAMPQRLVIRMGQTMTAARFVLMEAAKAEVERTWASVIPYLKNFQGWANVGPAEDFELRSAKHWATAAAHSLSNVPWRFANAAQGPGALKARAEFFQQDRHVTEHAILCFDTARVNMSSATGGTQRGGSIECIQKAAKNDCYIHMKCPLHNHLTYKPPDADRKKFSMAQMIAFAGNPEGRRMARANDILGLLGKQDTRVCLCHVWGGGNSKSLLPAFRRNVFSETHKHIPPTCFENGGRVAPMVNLRNTAFNWACNNAPHAKAPDTLKLDFMTRRSRILNVQEKRFEW</sequence>
<dbReference type="Proteomes" id="UP001189429">
    <property type="component" value="Unassembled WGS sequence"/>
</dbReference>
<reference evidence="1" key="1">
    <citation type="submission" date="2023-10" db="EMBL/GenBank/DDBJ databases">
        <authorList>
            <person name="Chen Y."/>
            <person name="Shah S."/>
            <person name="Dougan E. K."/>
            <person name="Thang M."/>
            <person name="Chan C."/>
        </authorList>
    </citation>
    <scope>NUCLEOTIDE SEQUENCE [LARGE SCALE GENOMIC DNA]</scope>
</reference>
<proteinExistence type="predicted"/>